<keyword evidence="2" id="KW-1185">Reference proteome</keyword>
<dbReference type="EMBL" id="JBEDUW010000005">
    <property type="protein sequence ID" value="KAK9928185.1"/>
    <property type="molecule type" value="Genomic_DNA"/>
</dbReference>
<accession>A0AAW1WXX7</accession>
<name>A0AAW1WXX7_RUBAR</name>
<dbReference type="SUPFAM" id="SSF53098">
    <property type="entry name" value="Ribonuclease H-like"/>
    <property type="match status" value="1"/>
</dbReference>
<dbReference type="InterPro" id="IPR012337">
    <property type="entry name" value="RNaseH-like_sf"/>
</dbReference>
<proteinExistence type="predicted"/>
<protein>
    <recommendedName>
        <fullName evidence="3">RNase H type-1 domain-containing protein</fullName>
    </recommendedName>
</protein>
<organism evidence="1 2">
    <name type="scientific">Rubus argutus</name>
    <name type="common">Southern blackberry</name>
    <dbReference type="NCBI Taxonomy" id="59490"/>
    <lineage>
        <taxon>Eukaryota</taxon>
        <taxon>Viridiplantae</taxon>
        <taxon>Streptophyta</taxon>
        <taxon>Embryophyta</taxon>
        <taxon>Tracheophyta</taxon>
        <taxon>Spermatophyta</taxon>
        <taxon>Magnoliopsida</taxon>
        <taxon>eudicotyledons</taxon>
        <taxon>Gunneridae</taxon>
        <taxon>Pentapetalae</taxon>
        <taxon>rosids</taxon>
        <taxon>fabids</taxon>
        <taxon>Rosales</taxon>
        <taxon>Rosaceae</taxon>
        <taxon>Rosoideae</taxon>
        <taxon>Rosoideae incertae sedis</taxon>
        <taxon>Rubus</taxon>
    </lineage>
</organism>
<gene>
    <name evidence="1" type="ORF">M0R45_025331</name>
</gene>
<evidence type="ECO:0008006" key="3">
    <source>
        <dbReference type="Google" id="ProtNLM"/>
    </source>
</evidence>
<evidence type="ECO:0000313" key="1">
    <source>
        <dbReference type="EMBL" id="KAK9928185.1"/>
    </source>
</evidence>
<evidence type="ECO:0000313" key="2">
    <source>
        <dbReference type="Proteomes" id="UP001457282"/>
    </source>
</evidence>
<dbReference type="AlphaFoldDB" id="A0AAW1WXX7"/>
<sequence>MADACDGMLKLNCDGAFNERLGHYGGGAILRDELCGLVVLRWGGLFSKSTVCFNELLAIKLGLEMVLERRSIGVVVNPIALRLCGW</sequence>
<reference evidence="1 2" key="1">
    <citation type="journal article" date="2023" name="G3 (Bethesda)">
        <title>A chromosome-length genome assembly and annotation of blackberry (Rubus argutus, cv. 'Hillquist').</title>
        <authorList>
            <person name="Bruna T."/>
            <person name="Aryal R."/>
            <person name="Dudchenko O."/>
            <person name="Sargent D.J."/>
            <person name="Mead D."/>
            <person name="Buti M."/>
            <person name="Cavallini A."/>
            <person name="Hytonen T."/>
            <person name="Andres J."/>
            <person name="Pham M."/>
            <person name="Weisz D."/>
            <person name="Mascagni F."/>
            <person name="Usai G."/>
            <person name="Natali L."/>
            <person name="Bassil N."/>
            <person name="Fernandez G.E."/>
            <person name="Lomsadze A."/>
            <person name="Armour M."/>
            <person name="Olukolu B."/>
            <person name="Poorten T."/>
            <person name="Britton C."/>
            <person name="Davik J."/>
            <person name="Ashrafi H."/>
            <person name="Aiden E.L."/>
            <person name="Borodovsky M."/>
            <person name="Worthington M."/>
        </authorList>
    </citation>
    <scope>NUCLEOTIDE SEQUENCE [LARGE SCALE GENOMIC DNA]</scope>
    <source>
        <strain evidence="1">PI 553951</strain>
    </source>
</reference>
<dbReference type="Proteomes" id="UP001457282">
    <property type="component" value="Unassembled WGS sequence"/>
</dbReference>
<comment type="caution">
    <text evidence="1">The sequence shown here is derived from an EMBL/GenBank/DDBJ whole genome shotgun (WGS) entry which is preliminary data.</text>
</comment>